<dbReference type="InterPro" id="IPR001873">
    <property type="entry name" value="ENaC"/>
</dbReference>
<feature type="non-terminal residue" evidence="13">
    <location>
        <position position="1"/>
    </location>
</feature>
<dbReference type="FunFam" id="1.10.287.770:FF:000001">
    <property type="entry name" value="Acid-sensing ion channel subunit 1"/>
    <property type="match status" value="1"/>
</dbReference>
<dbReference type="AlphaFoldDB" id="A0A7D9LZG3"/>
<comment type="similarity">
    <text evidence="12">Belongs to the amiloride-sensitive sodium channel (TC 1.A.6) family.</text>
</comment>
<keyword evidence="4 12" id="KW-0812">Transmembrane</keyword>
<keyword evidence="2 12" id="KW-0813">Transport</keyword>
<keyword evidence="3 12" id="KW-0894">Sodium channel</keyword>
<keyword evidence="7 12" id="KW-0406">Ion transport</keyword>
<evidence type="ECO:0000256" key="3">
    <source>
        <dbReference type="ARBA" id="ARBA00022461"/>
    </source>
</evidence>
<proteinExistence type="inferred from homology"/>
<keyword evidence="5" id="KW-1133">Transmembrane helix</keyword>
<keyword evidence="8" id="KW-0472">Membrane</keyword>
<accession>A0A7D9LZG3</accession>
<protein>
    <submittedName>
        <fullName evidence="13">Amiloride-sensitive sodium channel subunit alpha-like</fullName>
    </submittedName>
</protein>
<comment type="caution">
    <text evidence="13">The sequence shown here is derived from an EMBL/GenBank/DDBJ whole genome shotgun (WGS) entry which is preliminary data.</text>
</comment>
<organism evidence="13 14">
    <name type="scientific">Paramuricea clavata</name>
    <name type="common">Red gorgonian</name>
    <name type="synonym">Violescent sea-whip</name>
    <dbReference type="NCBI Taxonomy" id="317549"/>
    <lineage>
        <taxon>Eukaryota</taxon>
        <taxon>Metazoa</taxon>
        <taxon>Cnidaria</taxon>
        <taxon>Anthozoa</taxon>
        <taxon>Octocorallia</taxon>
        <taxon>Malacalcyonacea</taxon>
        <taxon>Plexauridae</taxon>
        <taxon>Paramuricea</taxon>
    </lineage>
</organism>
<evidence type="ECO:0000256" key="8">
    <source>
        <dbReference type="ARBA" id="ARBA00023136"/>
    </source>
</evidence>
<evidence type="ECO:0000256" key="7">
    <source>
        <dbReference type="ARBA" id="ARBA00023065"/>
    </source>
</evidence>
<dbReference type="PANTHER" id="PTHR11690:SF248">
    <property type="entry name" value="PICKPOCKET 17, ISOFORM A"/>
    <property type="match status" value="1"/>
</dbReference>
<keyword evidence="14" id="KW-1185">Reference proteome</keyword>
<dbReference type="Gene3D" id="2.60.470.10">
    <property type="entry name" value="Acid-sensing ion channels like domains"/>
    <property type="match status" value="1"/>
</dbReference>
<evidence type="ECO:0000256" key="12">
    <source>
        <dbReference type="RuleBase" id="RU000679"/>
    </source>
</evidence>
<keyword evidence="11 12" id="KW-0407">Ion channel</keyword>
<keyword evidence="9" id="KW-0325">Glycoprotein</keyword>
<dbReference type="PANTHER" id="PTHR11690">
    <property type="entry name" value="AMILORIDE-SENSITIVE SODIUM CHANNEL-RELATED"/>
    <property type="match status" value="1"/>
</dbReference>
<gene>
    <name evidence="13" type="ORF">PACLA_8A051927</name>
</gene>
<keyword evidence="6" id="KW-0915">Sodium</keyword>
<evidence type="ECO:0000256" key="2">
    <source>
        <dbReference type="ARBA" id="ARBA00022448"/>
    </source>
</evidence>
<name>A0A7D9LZG3_PARCT</name>
<evidence type="ECO:0000256" key="11">
    <source>
        <dbReference type="ARBA" id="ARBA00023303"/>
    </source>
</evidence>
<dbReference type="OrthoDB" id="6021021at2759"/>
<comment type="subcellular location">
    <subcellularLocation>
        <location evidence="1">Membrane</location>
        <topology evidence="1">Multi-pass membrane protein</topology>
    </subcellularLocation>
</comment>
<evidence type="ECO:0000256" key="1">
    <source>
        <dbReference type="ARBA" id="ARBA00004141"/>
    </source>
</evidence>
<dbReference type="Proteomes" id="UP001152795">
    <property type="component" value="Unassembled WGS sequence"/>
</dbReference>
<dbReference type="GO" id="GO:0015280">
    <property type="term" value="F:ligand-gated sodium channel activity"/>
    <property type="evidence" value="ECO:0007669"/>
    <property type="project" value="TreeGrafter"/>
</dbReference>
<keyword evidence="10 12" id="KW-0739">Sodium transport</keyword>
<sequence>NYSNWWFPRWHYKYGNCYTFNGGIDEDYEPIRVLSTSKPGPSQGLSLRLNIQQEDYLKYVSDEAGVRVILHDQGMMPFPYLEGFSVSPGTATSVGIQKTVISRVDRFGNHTCWNVDGLDEDNIYRKFHQITKYTQQTCHNSCVGKTQLDECGCSEYSYPSNASACDAFNSTIRKCLWKIHHRFNEDKLPCMEECGQPCRENVIQKTISMSQWPSTPYQTYEKEKNLNFSTQSSLLLNIFYNELNYQRIEESFVYDEINLLADVGGQLGLWIGVSVITVFELIELFALILTRLFKRRRTEDRVNNMAIP</sequence>
<evidence type="ECO:0000256" key="9">
    <source>
        <dbReference type="ARBA" id="ARBA00023180"/>
    </source>
</evidence>
<evidence type="ECO:0000313" key="13">
    <source>
        <dbReference type="EMBL" id="CAB4041521.1"/>
    </source>
</evidence>
<evidence type="ECO:0000256" key="5">
    <source>
        <dbReference type="ARBA" id="ARBA00022989"/>
    </source>
</evidence>
<dbReference type="GO" id="GO:0005886">
    <property type="term" value="C:plasma membrane"/>
    <property type="evidence" value="ECO:0007669"/>
    <property type="project" value="TreeGrafter"/>
</dbReference>
<dbReference type="EMBL" id="CACRXK020028449">
    <property type="protein sequence ID" value="CAB4041521.1"/>
    <property type="molecule type" value="Genomic_DNA"/>
</dbReference>
<evidence type="ECO:0000256" key="4">
    <source>
        <dbReference type="ARBA" id="ARBA00022692"/>
    </source>
</evidence>
<evidence type="ECO:0000256" key="6">
    <source>
        <dbReference type="ARBA" id="ARBA00023053"/>
    </source>
</evidence>
<dbReference type="Pfam" id="PF00858">
    <property type="entry name" value="ASC"/>
    <property type="match status" value="1"/>
</dbReference>
<evidence type="ECO:0000256" key="10">
    <source>
        <dbReference type="ARBA" id="ARBA00023201"/>
    </source>
</evidence>
<dbReference type="PRINTS" id="PR01078">
    <property type="entry name" value="AMINACHANNEL"/>
</dbReference>
<reference evidence="13" key="1">
    <citation type="submission" date="2020-04" db="EMBL/GenBank/DDBJ databases">
        <authorList>
            <person name="Alioto T."/>
            <person name="Alioto T."/>
            <person name="Gomez Garrido J."/>
        </authorList>
    </citation>
    <scope>NUCLEOTIDE SEQUENCE</scope>
    <source>
        <strain evidence="13">A484AB</strain>
    </source>
</reference>
<dbReference type="Gene3D" id="1.10.287.770">
    <property type="entry name" value="YojJ-like"/>
    <property type="match status" value="1"/>
</dbReference>
<evidence type="ECO:0000313" key="14">
    <source>
        <dbReference type="Proteomes" id="UP001152795"/>
    </source>
</evidence>